<dbReference type="EMBL" id="LR031874">
    <property type="protein sequence ID" value="VDD19878.1"/>
    <property type="molecule type" value="Genomic_DNA"/>
</dbReference>
<proteinExistence type="predicted"/>
<dbReference type="SMART" id="SM00487">
    <property type="entry name" value="DEXDc"/>
    <property type="match status" value="1"/>
</dbReference>
<name>A0A3P6D1Q9_BRAOL</name>
<dbReference type="SUPFAM" id="SSF52540">
    <property type="entry name" value="P-loop containing nucleoside triphosphate hydrolases"/>
    <property type="match status" value="1"/>
</dbReference>
<evidence type="ECO:0000256" key="2">
    <source>
        <dbReference type="ARBA" id="ARBA00022741"/>
    </source>
</evidence>
<dbReference type="InterPro" id="IPR044742">
    <property type="entry name" value="DEAD/DEAH_RhlB"/>
</dbReference>
<dbReference type="GO" id="GO:0003723">
    <property type="term" value="F:RNA binding"/>
    <property type="evidence" value="ECO:0007669"/>
    <property type="project" value="TreeGrafter"/>
</dbReference>
<comment type="catalytic activity">
    <reaction evidence="6">
        <text>ATP + H2O = ADP + phosphate + H(+)</text>
        <dbReference type="Rhea" id="RHEA:13065"/>
        <dbReference type="ChEBI" id="CHEBI:15377"/>
        <dbReference type="ChEBI" id="CHEBI:15378"/>
        <dbReference type="ChEBI" id="CHEBI:30616"/>
        <dbReference type="ChEBI" id="CHEBI:43474"/>
        <dbReference type="ChEBI" id="CHEBI:456216"/>
        <dbReference type="EC" id="3.6.4.13"/>
    </reaction>
</comment>
<dbReference type="GO" id="GO:0016787">
    <property type="term" value="F:hydrolase activity"/>
    <property type="evidence" value="ECO:0007669"/>
    <property type="project" value="UniProtKB-KW"/>
</dbReference>
<evidence type="ECO:0000256" key="3">
    <source>
        <dbReference type="ARBA" id="ARBA00022801"/>
    </source>
</evidence>
<evidence type="ECO:0000256" key="4">
    <source>
        <dbReference type="ARBA" id="ARBA00022806"/>
    </source>
</evidence>
<evidence type="ECO:0000259" key="8">
    <source>
        <dbReference type="PROSITE" id="PS51194"/>
    </source>
</evidence>
<dbReference type="GO" id="GO:0005524">
    <property type="term" value="F:ATP binding"/>
    <property type="evidence" value="ECO:0007669"/>
    <property type="project" value="UniProtKB-KW"/>
</dbReference>
<keyword evidence="3" id="KW-0378">Hydrolase</keyword>
<evidence type="ECO:0000256" key="6">
    <source>
        <dbReference type="ARBA" id="ARBA00047984"/>
    </source>
</evidence>
<evidence type="ECO:0000256" key="5">
    <source>
        <dbReference type="ARBA" id="ARBA00022840"/>
    </source>
</evidence>
<accession>A0A3P6D1Q9</accession>
<organism evidence="9">
    <name type="scientific">Brassica oleracea</name>
    <name type="common">Wild cabbage</name>
    <dbReference type="NCBI Taxonomy" id="3712"/>
    <lineage>
        <taxon>Eukaryota</taxon>
        <taxon>Viridiplantae</taxon>
        <taxon>Streptophyta</taxon>
        <taxon>Embryophyta</taxon>
        <taxon>Tracheophyta</taxon>
        <taxon>Spermatophyta</taxon>
        <taxon>Magnoliopsida</taxon>
        <taxon>eudicotyledons</taxon>
        <taxon>Gunneridae</taxon>
        <taxon>Pentapetalae</taxon>
        <taxon>rosids</taxon>
        <taxon>malvids</taxon>
        <taxon>Brassicales</taxon>
        <taxon>Brassicaceae</taxon>
        <taxon>Brassiceae</taxon>
        <taxon>Brassica</taxon>
    </lineage>
</organism>
<reference evidence="9" key="1">
    <citation type="submission" date="2018-11" db="EMBL/GenBank/DDBJ databases">
        <authorList>
            <consortium name="Genoscope - CEA"/>
            <person name="William W."/>
        </authorList>
    </citation>
    <scope>NUCLEOTIDE SEQUENCE</scope>
</reference>
<dbReference type="EC" id="3.6.4.13" evidence="1"/>
<dbReference type="Pfam" id="PF00271">
    <property type="entry name" value="Helicase_C"/>
    <property type="match status" value="1"/>
</dbReference>
<dbReference type="PANTHER" id="PTHR47963:SF10">
    <property type="entry name" value="ATP-DEPENDENT RNA HELICASE DDX6_DHH1"/>
    <property type="match status" value="1"/>
</dbReference>
<dbReference type="InterPro" id="IPR014001">
    <property type="entry name" value="Helicase_ATP-bd"/>
</dbReference>
<dbReference type="SMART" id="SM00490">
    <property type="entry name" value="HELICc"/>
    <property type="match status" value="1"/>
</dbReference>
<dbReference type="CDD" id="cd18787">
    <property type="entry name" value="SF2_C_DEAD"/>
    <property type="match status" value="1"/>
</dbReference>
<dbReference type="InterPro" id="IPR001650">
    <property type="entry name" value="Helicase_C-like"/>
</dbReference>
<evidence type="ECO:0000313" key="9">
    <source>
        <dbReference type="EMBL" id="VDD19878.1"/>
    </source>
</evidence>
<dbReference type="CDD" id="cd00268">
    <property type="entry name" value="DEADc"/>
    <property type="match status" value="1"/>
</dbReference>
<protein>
    <recommendedName>
        <fullName evidence="1">RNA helicase</fullName>
        <ecNumber evidence="1">3.6.4.13</ecNumber>
    </recommendedName>
</protein>
<keyword evidence="4" id="KW-0347">Helicase</keyword>
<evidence type="ECO:0000256" key="1">
    <source>
        <dbReference type="ARBA" id="ARBA00012552"/>
    </source>
</evidence>
<feature type="domain" description="Helicase C-terminal" evidence="8">
    <location>
        <begin position="321"/>
        <end position="479"/>
    </location>
</feature>
<dbReference type="PROSITE" id="PS51194">
    <property type="entry name" value="HELICASE_CTER"/>
    <property type="match status" value="1"/>
</dbReference>
<evidence type="ECO:0000259" key="7">
    <source>
        <dbReference type="PROSITE" id="PS51192"/>
    </source>
</evidence>
<dbReference type="Gene3D" id="3.40.50.300">
    <property type="entry name" value="P-loop containing nucleotide triphosphate hydrolases"/>
    <property type="match status" value="2"/>
</dbReference>
<dbReference type="InterPro" id="IPR050547">
    <property type="entry name" value="DEAD_box_RNA_helicases"/>
</dbReference>
<dbReference type="PROSITE" id="PS51192">
    <property type="entry name" value="HELICASE_ATP_BIND_1"/>
    <property type="match status" value="1"/>
</dbReference>
<dbReference type="InterPro" id="IPR011545">
    <property type="entry name" value="DEAD/DEAH_box_helicase_dom"/>
</dbReference>
<dbReference type="InterPro" id="IPR027417">
    <property type="entry name" value="P-loop_NTPase"/>
</dbReference>
<feature type="domain" description="Helicase ATP-binding" evidence="7">
    <location>
        <begin position="113"/>
        <end position="293"/>
    </location>
</feature>
<dbReference type="PANTHER" id="PTHR47963">
    <property type="entry name" value="DEAD-BOX ATP-DEPENDENT RNA HELICASE 47, MITOCHONDRIAL"/>
    <property type="match status" value="1"/>
</dbReference>
<sequence>MASHQLLSVPHFCLLSKVSSFHAPLLSTPGKLSLFHPTTCSPLQSSSTSRITNLQAVTNTCSEIESNAPTETTALTLRNICQGFVPEHILHRQALFFFEIGFVFPTDIQREALPTLFTGRDCILHAQTGSGKTLTYLLLILSLINPQRSSVQAVVVVPTRELGMQVTKVARMLAAKSTDAEVKGCTVMALLDGGMLRRHKSWLKAEPPAIVVATVASLCHMLEKHILRLDSVKVLVVDEVDFLFYSSKQAGPVRKLLTSFSSCDKRQTVLASASIPQHKHFVHDCMQQKWTKRDVVHIHVSAITPMPLCLLHKFVVCGKKNKHQVLLALLESDAPESAIIFVGEQSEKSKKAGNDPSTTLLIEFLKTSYNGSLEILLLEEDMNFNSRAASLTEIRQGGGFLLVSTDIAARGIDLPETTHIFNFDLPQTATDYLHRAGRAGRKPFSDRKCIVTNLITSEERFVLQRFENELMFSCQELMF</sequence>
<keyword evidence="5" id="KW-0067">ATP-binding</keyword>
<dbReference type="Pfam" id="PF00270">
    <property type="entry name" value="DEAD"/>
    <property type="match status" value="1"/>
</dbReference>
<gene>
    <name evidence="9" type="ORF">BOLC2T06945H</name>
</gene>
<dbReference type="GO" id="GO:0003724">
    <property type="term" value="F:RNA helicase activity"/>
    <property type="evidence" value="ECO:0007669"/>
    <property type="project" value="UniProtKB-EC"/>
</dbReference>
<dbReference type="AlphaFoldDB" id="A0A3P6D1Q9"/>
<keyword evidence="2" id="KW-0547">Nucleotide-binding</keyword>